<gene>
    <name evidence="3" type="ORF">BBIA_0053</name>
</gene>
<evidence type="ECO:0000313" key="3">
    <source>
        <dbReference type="EMBL" id="KFI47921.1"/>
    </source>
</evidence>
<dbReference type="STRING" id="1437608.GCA_000771645_00765"/>
<sequence length="429" mass="46112">MSSSAMQRVKAACAAACAALSAIAMLAAPNMTPKAEAASGVNMYRLYNPNSGEHFYTSNSGEREALREAGWNYEGIGWVAPASSSQPVYRMYNPVAGDHHYTMNSNERTSLVRAGWRYEGIGWYSDPSHKIPLYRQYNPHAKTGTHNYTTNANERTQLVRAGWRDEGIGWYGIGGGSPAPAETQANDGAYASIEGVMNLRGSGSGYHAKLVLSGGGSTVSFGIQYEKDIHYAYPQFSSNTVYLVENVMSHATQAGTTGKQYLYLKSAPLGQNVKVRLSWYTNNTVKFFVNDQEIGRTKSTLSAPFIFAVEGSAAHNGDTINATVKNVKVKAGNNAKSYGTITGWNDRNDYFGLNGTVTKQGTVSSDGAYNTHGAPSLGVDISLTGRANIPGNGPDGKPWTWDTSFSAVEPNTHTTGHPLSAVVNIAQAR</sequence>
<reference evidence="3 4" key="1">
    <citation type="submission" date="2014-03" db="EMBL/GenBank/DDBJ databases">
        <title>Genomics of Bifidobacteria.</title>
        <authorList>
            <person name="Ventura M."/>
            <person name="Milani C."/>
            <person name="Lugli G.A."/>
        </authorList>
    </citation>
    <scope>NUCLEOTIDE SEQUENCE [LARGE SCALE GENOMIC DNA]</scope>
    <source>
        <strain evidence="3 4">DSM 23969</strain>
    </source>
</reference>
<name>A0A086ZN21_9BIFI</name>
<organism evidence="3 4">
    <name type="scientific">Bifidobacterium biavatii DSM 23969</name>
    <dbReference type="NCBI Taxonomy" id="1437608"/>
    <lineage>
        <taxon>Bacteria</taxon>
        <taxon>Bacillati</taxon>
        <taxon>Actinomycetota</taxon>
        <taxon>Actinomycetes</taxon>
        <taxon>Bifidobacteriales</taxon>
        <taxon>Bifidobacteriaceae</taxon>
        <taxon>Bifidobacterium</taxon>
    </lineage>
</organism>
<accession>A0A086ZN21</accession>
<dbReference type="eggNOG" id="COG3757">
    <property type="taxonomic scope" value="Bacteria"/>
</dbReference>
<dbReference type="InterPro" id="IPR043708">
    <property type="entry name" value="DUF5648"/>
</dbReference>
<feature type="domain" description="DUF5648" evidence="2">
    <location>
        <begin position="43"/>
        <end position="172"/>
    </location>
</feature>
<dbReference type="Pfam" id="PF18885">
    <property type="entry name" value="DUF5648"/>
    <property type="match status" value="1"/>
</dbReference>
<evidence type="ECO:0000256" key="1">
    <source>
        <dbReference type="SAM" id="SignalP"/>
    </source>
</evidence>
<dbReference type="EMBL" id="JGYN01000030">
    <property type="protein sequence ID" value="KFI47921.1"/>
    <property type="molecule type" value="Genomic_DNA"/>
</dbReference>
<evidence type="ECO:0000313" key="4">
    <source>
        <dbReference type="Proteomes" id="UP000029108"/>
    </source>
</evidence>
<feature type="signal peptide" evidence="1">
    <location>
        <begin position="1"/>
        <end position="27"/>
    </location>
</feature>
<evidence type="ECO:0000259" key="2">
    <source>
        <dbReference type="Pfam" id="PF18885"/>
    </source>
</evidence>
<comment type="caution">
    <text evidence="3">The sequence shown here is derived from an EMBL/GenBank/DDBJ whole genome shotgun (WGS) entry which is preliminary data.</text>
</comment>
<dbReference type="OrthoDB" id="9794455at2"/>
<protein>
    <submittedName>
        <fullName evidence="3">Peptidase</fullName>
    </submittedName>
</protein>
<dbReference type="RefSeq" id="WP_152600579.1">
    <property type="nucleotide sequence ID" value="NZ_JDUU01000016.1"/>
</dbReference>
<feature type="chain" id="PRO_5038740618" evidence="1">
    <location>
        <begin position="28"/>
        <end position="429"/>
    </location>
</feature>
<keyword evidence="4" id="KW-1185">Reference proteome</keyword>
<proteinExistence type="predicted"/>
<dbReference type="AlphaFoldDB" id="A0A086ZN21"/>
<keyword evidence="1" id="KW-0732">Signal</keyword>
<dbReference type="Proteomes" id="UP000029108">
    <property type="component" value="Unassembled WGS sequence"/>
</dbReference>